<comment type="caution">
    <text evidence="2">The sequence shown here is derived from an EMBL/GenBank/DDBJ whole genome shotgun (WGS) entry which is preliminary data.</text>
</comment>
<organism evidence="2 3">
    <name type="scientific">Candidatus Amesbacteria bacterium GW2011_GWA1_47_16</name>
    <dbReference type="NCBI Taxonomy" id="1618353"/>
    <lineage>
        <taxon>Bacteria</taxon>
        <taxon>Candidatus Amesiibacteriota</taxon>
    </lineage>
</organism>
<dbReference type="Pfam" id="PF00535">
    <property type="entry name" value="Glycos_transf_2"/>
    <property type="match status" value="1"/>
</dbReference>
<keyword evidence="2" id="KW-0808">Transferase</keyword>
<dbReference type="AlphaFoldDB" id="A0A0G1S5S8"/>
<dbReference type="PANTHER" id="PTHR43630:SF2">
    <property type="entry name" value="GLYCOSYLTRANSFERASE"/>
    <property type="match status" value="1"/>
</dbReference>
<dbReference type="GO" id="GO:0016740">
    <property type="term" value="F:transferase activity"/>
    <property type="evidence" value="ECO:0007669"/>
    <property type="project" value="UniProtKB-KW"/>
</dbReference>
<evidence type="ECO:0000313" key="3">
    <source>
        <dbReference type="Proteomes" id="UP000034364"/>
    </source>
</evidence>
<evidence type="ECO:0000259" key="1">
    <source>
        <dbReference type="Pfam" id="PF00535"/>
    </source>
</evidence>
<dbReference type="PANTHER" id="PTHR43630">
    <property type="entry name" value="POLY-BETA-1,6-N-ACETYL-D-GLUCOSAMINE SYNTHASE"/>
    <property type="match status" value="1"/>
</dbReference>
<feature type="domain" description="Glycosyltransferase 2-like" evidence="1">
    <location>
        <begin position="3"/>
        <end position="133"/>
    </location>
</feature>
<accession>A0A0G1S5S8</accession>
<dbReference type="CDD" id="cd02511">
    <property type="entry name" value="Beta4Glucosyltransferase"/>
    <property type="match status" value="1"/>
</dbReference>
<dbReference type="EMBL" id="LCNV01000004">
    <property type="protein sequence ID" value="KKU64777.1"/>
    <property type="molecule type" value="Genomic_DNA"/>
</dbReference>
<sequence>MLSVVITAWNEEKNLPRVVSSVVELADEIVVVVDEASIDKTAEVAKKLGCTVYFHEHTGVVEPMRNYSIEKAKGDWILLLDADEEIPVFLARQIPGLISGAEGDYYRIPRKNLIFNKWVKSGHWWPDYVYRLFRKGAVSWDDVIHSVPFTRGAGRDLDPVEKNAIIHHHYDSVAQYIDRLNRYTDHQLIHLHSGFSTSDLISRPSREFLTQYFSRSGWKEGTHGLVLSLLQSYSELALYLKLWEKQGFPASAFPPQKLRDELRKTNNDMKWWYYQSRIDSSLAVYRPFWKIIRKIITLIK</sequence>
<reference evidence="2 3" key="1">
    <citation type="journal article" date="2015" name="Nature">
        <title>rRNA introns, odd ribosomes, and small enigmatic genomes across a large radiation of phyla.</title>
        <authorList>
            <person name="Brown C.T."/>
            <person name="Hug L.A."/>
            <person name="Thomas B.C."/>
            <person name="Sharon I."/>
            <person name="Castelle C.J."/>
            <person name="Singh A."/>
            <person name="Wilkins M.J."/>
            <person name="Williams K.H."/>
            <person name="Banfield J.F."/>
        </authorList>
    </citation>
    <scope>NUCLEOTIDE SEQUENCE [LARGE SCALE GENOMIC DNA]</scope>
</reference>
<dbReference type="Proteomes" id="UP000034364">
    <property type="component" value="Unassembled WGS sequence"/>
</dbReference>
<dbReference type="InterPro" id="IPR029044">
    <property type="entry name" value="Nucleotide-diphossugar_trans"/>
</dbReference>
<proteinExistence type="predicted"/>
<dbReference type="InterPro" id="IPR001173">
    <property type="entry name" value="Glyco_trans_2-like"/>
</dbReference>
<name>A0A0G1S5S8_9BACT</name>
<gene>
    <name evidence="2" type="ORF">UX87_C0004G0015</name>
</gene>
<protein>
    <submittedName>
        <fullName evidence="2">Glycosyl transferase family 2</fullName>
    </submittedName>
</protein>
<dbReference type="SUPFAM" id="SSF53448">
    <property type="entry name" value="Nucleotide-diphospho-sugar transferases"/>
    <property type="match status" value="1"/>
</dbReference>
<evidence type="ECO:0000313" key="2">
    <source>
        <dbReference type="EMBL" id="KKU64777.1"/>
    </source>
</evidence>
<dbReference type="Gene3D" id="3.90.550.10">
    <property type="entry name" value="Spore Coat Polysaccharide Biosynthesis Protein SpsA, Chain A"/>
    <property type="match status" value="1"/>
</dbReference>